<feature type="domain" description="Carboxylesterase type B" evidence="4">
    <location>
        <begin position="35"/>
        <end position="382"/>
    </location>
</feature>
<keyword evidence="6" id="KW-1185">Reference proteome</keyword>
<dbReference type="InterPro" id="IPR002018">
    <property type="entry name" value="CarbesteraseB"/>
</dbReference>
<dbReference type="EMBL" id="JAULSR010000001">
    <property type="protein sequence ID" value="KAK0636833.1"/>
    <property type="molecule type" value="Genomic_DNA"/>
</dbReference>
<evidence type="ECO:0000259" key="4">
    <source>
        <dbReference type="Pfam" id="PF00135"/>
    </source>
</evidence>
<comment type="similarity">
    <text evidence="1 3">Belongs to the type-B carboxylesterase/lipase family.</text>
</comment>
<evidence type="ECO:0000256" key="1">
    <source>
        <dbReference type="ARBA" id="ARBA00005964"/>
    </source>
</evidence>
<comment type="caution">
    <text evidence="5">The sequence shown here is derived from an EMBL/GenBank/DDBJ whole genome shotgun (WGS) entry which is preliminary data.</text>
</comment>
<name>A0AA40CGN4_9PEZI</name>
<organism evidence="5 6">
    <name type="scientific">Bombardia bombarda</name>
    <dbReference type="NCBI Taxonomy" id="252184"/>
    <lineage>
        <taxon>Eukaryota</taxon>
        <taxon>Fungi</taxon>
        <taxon>Dikarya</taxon>
        <taxon>Ascomycota</taxon>
        <taxon>Pezizomycotina</taxon>
        <taxon>Sordariomycetes</taxon>
        <taxon>Sordariomycetidae</taxon>
        <taxon>Sordariales</taxon>
        <taxon>Lasiosphaeriaceae</taxon>
        <taxon>Bombardia</taxon>
    </lineage>
</organism>
<protein>
    <recommendedName>
        <fullName evidence="3">Carboxylic ester hydrolase</fullName>
        <ecNumber evidence="3">3.1.1.-</ecNumber>
    </recommendedName>
</protein>
<dbReference type="EC" id="3.1.1.-" evidence="3"/>
<sequence length="537" mass="57922">MRLACILSASAALLSTGGSVTRAAAIGSLESLPELTVRVSQGWVHGKIDNSTSSVRQFLGIPYGQPPIGALRFASPQPATNFGSREATELPPSCMQFLQMHPSTVYTQDVNQFNLQGLNVTGNTSEDCLTLSVWTPTHRNRTSLLPVVIFIYGGGFATGGQDVPYQNPAQWVQRAQDLVVVTFNYRLNIFGFPNAAGLPADERNPGLLDQRLAVEWVRDNIAAFGGDPQSITLWGHSAGGISVGYYQFAYPNNPIVSKVIMDSGSEMLAVPMLADPMHTNFTFVADNFGCGGLEPVKELACMRGPNVSAARIEQFIENNNDAFVKTWTGKYIVFRPAVDNVTVFADYTARAKAGEIAKIPSILGSNARDGVPFVWLHPNGVNETQAFAVTLVLFFCTTYKAATNRLAAGLLVYRYIYSGNISSISPNTYLGAYHSSELPMIFGTQGDYRESSLISDVKYQDDISIAMQDAWGAFASKGAAGMPGQDWPGYENLENGGDVRNFALESVVASTGNTRKMEALCPAYFQPANAPTTSSAS</sequence>
<dbReference type="PROSITE" id="PS00122">
    <property type="entry name" value="CARBOXYLESTERASE_B_1"/>
    <property type="match status" value="1"/>
</dbReference>
<evidence type="ECO:0000313" key="5">
    <source>
        <dbReference type="EMBL" id="KAK0636833.1"/>
    </source>
</evidence>
<feature type="chain" id="PRO_5041481951" description="Carboxylic ester hydrolase" evidence="3">
    <location>
        <begin position="20"/>
        <end position="537"/>
    </location>
</feature>
<dbReference type="Gene3D" id="3.40.50.1820">
    <property type="entry name" value="alpha/beta hydrolase"/>
    <property type="match status" value="2"/>
</dbReference>
<dbReference type="InterPro" id="IPR029058">
    <property type="entry name" value="AB_hydrolase_fold"/>
</dbReference>
<dbReference type="AlphaFoldDB" id="A0AA40CGN4"/>
<keyword evidence="2 3" id="KW-0378">Hydrolase</keyword>
<keyword evidence="3" id="KW-0732">Signal</keyword>
<dbReference type="PANTHER" id="PTHR11559">
    <property type="entry name" value="CARBOXYLESTERASE"/>
    <property type="match status" value="1"/>
</dbReference>
<dbReference type="SUPFAM" id="SSF53474">
    <property type="entry name" value="alpha/beta-Hydrolases"/>
    <property type="match status" value="1"/>
</dbReference>
<feature type="signal peptide" evidence="3">
    <location>
        <begin position="1"/>
        <end position="19"/>
    </location>
</feature>
<accession>A0AA40CGN4</accession>
<dbReference type="Proteomes" id="UP001174934">
    <property type="component" value="Unassembled WGS sequence"/>
</dbReference>
<reference evidence="5" key="1">
    <citation type="submission" date="2023-06" db="EMBL/GenBank/DDBJ databases">
        <title>Genome-scale phylogeny and comparative genomics of the fungal order Sordariales.</title>
        <authorList>
            <consortium name="Lawrence Berkeley National Laboratory"/>
            <person name="Hensen N."/>
            <person name="Bonometti L."/>
            <person name="Westerberg I."/>
            <person name="Brannstrom I.O."/>
            <person name="Guillou S."/>
            <person name="Cros-Aarteil S."/>
            <person name="Calhoun S."/>
            <person name="Haridas S."/>
            <person name="Kuo A."/>
            <person name="Mondo S."/>
            <person name="Pangilinan J."/>
            <person name="Riley R."/>
            <person name="LaButti K."/>
            <person name="Andreopoulos B."/>
            <person name="Lipzen A."/>
            <person name="Chen C."/>
            <person name="Yanf M."/>
            <person name="Daum C."/>
            <person name="Ng V."/>
            <person name="Clum A."/>
            <person name="Steindorff A."/>
            <person name="Ohm R."/>
            <person name="Martin F."/>
            <person name="Silar P."/>
            <person name="Natvig D."/>
            <person name="Lalanne C."/>
            <person name="Gautier V."/>
            <person name="Ament-velasquez S.L."/>
            <person name="Kruys A."/>
            <person name="Hutchinson M.I."/>
            <person name="Powell A.J."/>
            <person name="Barry K."/>
            <person name="Miller A.N."/>
            <person name="Grigoriev I.V."/>
            <person name="Debuchy R."/>
            <person name="Gladieux P."/>
            <person name="Thoren M.H."/>
            <person name="Johannesson H."/>
        </authorList>
    </citation>
    <scope>NUCLEOTIDE SEQUENCE</scope>
    <source>
        <strain evidence="5">SMH3391-2</strain>
    </source>
</reference>
<dbReference type="PROSITE" id="PS00941">
    <property type="entry name" value="CARBOXYLESTERASE_B_2"/>
    <property type="match status" value="1"/>
</dbReference>
<dbReference type="GO" id="GO:0016787">
    <property type="term" value="F:hydrolase activity"/>
    <property type="evidence" value="ECO:0007669"/>
    <property type="project" value="UniProtKB-KW"/>
</dbReference>
<evidence type="ECO:0000256" key="2">
    <source>
        <dbReference type="ARBA" id="ARBA00022801"/>
    </source>
</evidence>
<evidence type="ECO:0000256" key="3">
    <source>
        <dbReference type="RuleBase" id="RU361235"/>
    </source>
</evidence>
<dbReference type="InterPro" id="IPR019819">
    <property type="entry name" value="Carboxylesterase_B_CS"/>
</dbReference>
<proteinExistence type="inferred from homology"/>
<dbReference type="InterPro" id="IPR050309">
    <property type="entry name" value="Type-B_Carboxylest/Lipase"/>
</dbReference>
<evidence type="ECO:0000313" key="6">
    <source>
        <dbReference type="Proteomes" id="UP001174934"/>
    </source>
</evidence>
<dbReference type="Pfam" id="PF00135">
    <property type="entry name" value="COesterase"/>
    <property type="match status" value="1"/>
</dbReference>
<dbReference type="InterPro" id="IPR019826">
    <property type="entry name" value="Carboxylesterase_B_AS"/>
</dbReference>
<gene>
    <name evidence="5" type="ORF">B0T17DRAFT_613507</name>
</gene>